<keyword evidence="2" id="KW-1185">Reference proteome</keyword>
<dbReference type="HOGENOM" id="CLU_1596543_0_0_1"/>
<dbReference type="EnsemblMetazoa" id="RPRC007688-RA">
    <property type="protein sequence ID" value="RPRC007688-PA"/>
    <property type="gene ID" value="RPRC007688"/>
</dbReference>
<protein>
    <submittedName>
        <fullName evidence="1">Uncharacterized protein</fullName>
    </submittedName>
</protein>
<dbReference type="Proteomes" id="UP000015103">
    <property type="component" value="Unassembled WGS sequence"/>
</dbReference>
<dbReference type="EMBL" id="ACPB03005524">
    <property type="status" value="NOT_ANNOTATED_CDS"/>
    <property type="molecule type" value="Genomic_DNA"/>
</dbReference>
<reference evidence="1" key="1">
    <citation type="submission" date="2015-05" db="UniProtKB">
        <authorList>
            <consortium name="EnsemblMetazoa"/>
        </authorList>
    </citation>
    <scope>IDENTIFICATION</scope>
</reference>
<organism evidence="1 2">
    <name type="scientific">Rhodnius prolixus</name>
    <name type="common">Triatomid bug</name>
    <dbReference type="NCBI Taxonomy" id="13249"/>
    <lineage>
        <taxon>Eukaryota</taxon>
        <taxon>Metazoa</taxon>
        <taxon>Ecdysozoa</taxon>
        <taxon>Arthropoda</taxon>
        <taxon>Hexapoda</taxon>
        <taxon>Insecta</taxon>
        <taxon>Pterygota</taxon>
        <taxon>Neoptera</taxon>
        <taxon>Paraneoptera</taxon>
        <taxon>Hemiptera</taxon>
        <taxon>Heteroptera</taxon>
        <taxon>Panheteroptera</taxon>
        <taxon>Cimicomorpha</taxon>
        <taxon>Reduviidae</taxon>
        <taxon>Triatominae</taxon>
        <taxon>Rhodnius</taxon>
    </lineage>
</organism>
<proteinExistence type="predicted"/>
<name>T1HUG8_RHOPR</name>
<dbReference type="STRING" id="13249.T1HUG8"/>
<dbReference type="AlphaFoldDB" id="T1HUG8"/>
<dbReference type="VEuPathDB" id="VectorBase:RPRC007688"/>
<dbReference type="EMBL" id="ACPB03005523">
    <property type="status" value="NOT_ANNOTATED_CDS"/>
    <property type="molecule type" value="Genomic_DNA"/>
</dbReference>
<accession>T1HUG8</accession>
<evidence type="ECO:0000313" key="2">
    <source>
        <dbReference type="Proteomes" id="UP000015103"/>
    </source>
</evidence>
<dbReference type="InParanoid" id="T1HUG8"/>
<sequence length="167" mass="19094">METANEKDSVNETITDDGKKTFVSELSVYIAMIFNVYIVTCECELQLFSGLAAICFMLSSQSNLDIQDKVENQIEALLAEIVELKSERQKCQEEFGAQRGKMKELFLQKEEEHLKLQEEIKRLRLELDDARSQLTVTGLDLEANQAERIKSEDELTSLQQLVTVIIE</sequence>
<evidence type="ECO:0000313" key="1">
    <source>
        <dbReference type="EnsemblMetazoa" id="RPRC007688-PA"/>
    </source>
</evidence>